<gene>
    <name evidence="1" type="ORF">NW755_003254</name>
</gene>
<sequence length="167" mass="18844">MSGVEFIAVGPLIGLAMKLLVKFGLNSISFQIEAHGMDMLAGNVKDGIEDARMFYDKLTKHVNEELELKSRVLDSINRTEHALKIFQAYLNEHNDRQALSMLLGDHARVKQLLAPLQSSQSQLARRIDWMRAALSDLDKGFDLSKEKRGLAWSVPPNERPGWVDTKE</sequence>
<reference evidence="1" key="1">
    <citation type="submission" date="2022-09" db="EMBL/GenBank/DDBJ databases">
        <title>Fusarium specimens isolated from Avocado Roots.</title>
        <authorList>
            <person name="Stajich J."/>
            <person name="Roper C."/>
            <person name="Heimlech-Rivalta G."/>
        </authorList>
    </citation>
    <scope>NUCLEOTIDE SEQUENCE</scope>
    <source>
        <strain evidence="1">A02</strain>
    </source>
</reference>
<organism evidence="1 2">
    <name type="scientific">Fusarium falciforme</name>
    <dbReference type="NCBI Taxonomy" id="195108"/>
    <lineage>
        <taxon>Eukaryota</taxon>
        <taxon>Fungi</taxon>
        <taxon>Dikarya</taxon>
        <taxon>Ascomycota</taxon>
        <taxon>Pezizomycotina</taxon>
        <taxon>Sordariomycetes</taxon>
        <taxon>Hypocreomycetidae</taxon>
        <taxon>Hypocreales</taxon>
        <taxon>Nectriaceae</taxon>
        <taxon>Fusarium</taxon>
        <taxon>Fusarium solani species complex</taxon>
    </lineage>
</organism>
<evidence type="ECO:0000313" key="1">
    <source>
        <dbReference type="EMBL" id="KAJ4193258.1"/>
    </source>
</evidence>
<dbReference type="AlphaFoldDB" id="A0A9W8V5A8"/>
<accession>A0A9W8V5A8</accession>
<dbReference type="EMBL" id="JAOQAV010000006">
    <property type="protein sequence ID" value="KAJ4193258.1"/>
    <property type="molecule type" value="Genomic_DNA"/>
</dbReference>
<name>A0A9W8V5A8_9HYPO</name>
<comment type="caution">
    <text evidence="1">The sequence shown here is derived from an EMBL/GenBank/DDBJ whole genome shotgun (WGS) entry which is preliminary data.</text>
</comment>
<keyword evidence="2" id="KW-1185">Reference proteome</keyword>
<protein>
    <submittedName>
        <fullName evidence="1">Uncharacterized protein</fullName>
    </submittedName>
</protein>
<evidence type="ECO:0000313" key="2">
    <source>
        <dbReference type="Proteomes" id="UP001152087"/>
    </source>
</evidence>
<dbReference type="Proteomes" id="UP001152087">
    <property type="component" value="Unassembled WGS sequence"/>
</dbReference>
<dbReference type="OrthoDB" id="5079195at2759"/>
<proteinExistence type="predicted"/>